<evidence type="ECO:0000256" key="1">
    <source>
        <dbReference type="SAM" id="MobiDB-lite"/>
    </source>
</evidence>
<dbReference type="RefSeq" id="WP_344450274.1">
    <property type="nucleotide sequence ID" value="NZ_BAAATZ010000007.1"/>
</dbReference>
<feature type="region of interest" description="Disordered" evidence="1">
    <location>
        <begin position="1"/>
        <end position="42"/>
    </location>
</feature>
<gene>
    <name evidence="2" type="ORF">GCM10010439_22780</name>
</gene>
<sequence length="42" mass="4652">MKADETMGPTYTEHRVFPFGEPIELPPPLDTSAFRTYGPPSA</sequence>
<dbReference type="EMBL" id="BAAATZ010000007">
    <property type="protein sequence ID" value="GAA2724638.1"/>
    <property type="molecule type" value="Genomic_DNA"/>
</dbReference>
<keyword evidence="3" id="KW-1185">Reference proteome</keyword>
<name>A0ABP6GL10_9ACTN</name>
<evidence type="ECO:0008006" key="4">
    <source>
        <dbReference type="Google" id="ProtNLM"/>
    </source>
</evidence>
<reference evidence="3" key="1">
    <citation type="journal article" date="2019" name="Int. J. Syst. Evol. Microbiol.">
        <title>The Global Catalogue of Microorganisms (GCM) 10K type strain sequencing project: providing services to taxonomists for standard genome sequencing and annotation.</title>
        <authorList>
            <consortium name="The Broad Institute Genomics Platform"/>
            <consortium name="The Broad Institute Genome Sequencing Center for Infectious Disease"/>
            <person name="Wu L."/>
            <person name="Ma J."/>
        </authorList>
    </citation>
    <scope>NUCLEOTIDE SEQUENCE [LARGE SCALE GENOMIC DNA]</scope>
    <source>
        <strain evidence="3">JCM 8201</strain>
    </source>
</reference>
<organism evidence="2 3">
    <name type="scientific">Actinocorallia aurantiaca</name>
    <dbReference type="NCBI Taxonomy" id="46204"/>
    <lineage>
        <taxon>Bacteria</taxon>
        <taxon>Bacillati</taxon>
        <taxon>Actinomycetota</taxon>
        <taxon>Actinomycetes</taxon>
        <taxon>Streptosporangiales</taxon>
        <taxon>Thermomonosporaceae</taxon>
        <taxon>Actinocorallia</taxon>
    </lineage>
</organism>
<protein>
    <recommendedName>
        <fullName evidence="4">Homogentisate 1,2-dioxygenase</fullName>
    </recommendedName>
</protein>
<evidence type="ECO:0000313" key="2">
    <source>
        <dbReference type="EMBL" id="GAA2724638.1"/>
    </source>
</evidence>
<proteinExistence type="predicted"/>
<accession>A0ABP6GL10</accession>
<dbReference type="Proteomes" id="UP001501842">
    <property type="component" value="Unassembled WGS sequence"/>
</dbReference>
<comment type="caution">
    <text evidence="2">The sequence shown here is derived from an EMBL/GenBank/DDBJ whole genome shotgun (WGS) entry which is preliminary data.</text>
</comment>
<evidence type="ECO:0000313" key="3">
    <source>
        <dbReference type="Proteomes" id="UP001501842"/>
    </source>
</evidence>